<evidence type="ECO:0000256" key="1">
    <source>
        <dbReference type="SAM" id="MobiDB-lite"/>
    </source>
</evidence>
<keyword evidence="4" id="KW-1185">Reference proteome</keyword>
<organism evidence="3 4">
    <name type="scientific">Paludisphaera mucosa</name>
    <dbReference type="NCBI Taxonomy" id="3030827"/>
    <lineage>
        <taxon>Bacteria</taxon>
        <taxon>Pseudomonadati</taxon>
        <taxon>Planctomycetota</taxon>
        <taxon>Planctomycetia</taxon>
        <taxon>Isosphaerales</taxon>
        <taxon>Isosphaeraceae</taxon>
        <taxon>Paludisphaera</taxon>
    </lineage>
</organism>
<dbReference type="RefSeq" id="WP_277862327.1">
    <property type="nucleotide sequence ID" value="NZ_JARRAG010000002.1"/>
</dbReference>
<name>A0ABT6FEL5_9BACT</name>
<dbReference type="InterPro" id="IPR044016">
    <property type="entry name" value="Big_13"/>
</dbReference>
<reference evidence="3 4" key="1">
    <citation type="submission" date="2023-03" db="EMBL/GenBank/DDBJ databases">
        <title>Paludisphaera mucosa sp. nov. a novel planctomycete from northern fen.</title>
        <authorList>
            <person name="Ivanova A."/>
        </authorList>
    </citation>
    <scope>NUCLEOTIDE SEQUENCE [LARGE SCALE GENOMIC DNA]</scope>
    <source>
        <strain evidence="3 4">Pla2</strain>
    </source>
</reference>
<dbReference type="Proteomes" id="UP001216907">
    <property type="component" value="Unassembled WGS sequence"/>
</dbReference>
<feature type="domain" description="Bacterial Ig-like" evidence="2">
    <location>
        <begin position="859"/>
        <end position="959"/>
    </location>
</feature>
<dbReference type="InterPro" id="IPR013783">
    <property type="entry name" value="Ig-like_fold"/>
</dbReference>
<dbReference type="Gene3D" id="2.60.40.10">
    <property type="entry name" value="Immunoglobulins"/>
    <property type="match status" value="2"/>
</dbReference>
<proteinExistence type="predicted"/>
<dbReference type="EMBL" id="JARRAG010000002">
    <property type="protein sequence ID" value="MDG3006021.1"/>
    <property type="molecule type" value="Genomic_DNA"/>
</dbReference>
<protein>
    <submittedName>
        <fullName evidence="3">Ig-like domain-containing protein</fullName>
    </submittedName>
</protein>
<accession>A0ABT6FEL5</accession>
<dbReference type="Pfam" id="PF19077">
    <property type="entry name" value="Big_13"/>
    <property type="match status" value="1"/>
</dbReference>
<evidence type="ECO:0000313" key="4">
    <source>
        <dbReference type="Proteomes" id="UP001216907"/>
    </source>
</evidence>
<sequence length="1143" mass="114077">MHRDFLSSCRDRFGLPRPLPRPKRPTRRRVGVEALEDRRLLAASLGITTGTLLFQSTGTAMNVRISVDAADVYTFLDPTQPITLGAGTGAWTLSPDGHTATGPASSFTSAAVVGDAGAFNDVVSVDSTKAPLNISTGSGNDSFFLTTQSIAAAVSISNAVSGGSDGDSVFYAVGGVDGTFATGALGRETFLSAAAGAGLISVNSVKPTYASSFPDLVSSGAKLDLNLNSLYATPTALTTRLSLASGVIQVAVTSGPVHSFPDGTVDNFAIGGTTAGSTLTIDYAGGVPYGPGVNFAPPAATGAASNTLILQNGSFAQEAYIASGAGAGRIAFPNRTVGSATISNVVDFSRLSPIIDTVTVAGYTFSAPLGAQTIQVETGPIVSTVQTTRIRSTTNAFEQVALANKGSIGITTGGDADTLAIDLGTPALGLATFSAATAGGDDTIVLLASAAGVATTLDAGAGAANLIDLSNAGSVAGLLGNVFALATGGAATVKLDDSARAVADSFTIAPGRITGGPLGNFLDYSGGGVTTVDVRGGTLSDTFTFTGFGGATTAETYTIAGGPGNDTLVVNSSLPTVNFATGGILSFGAGEPIINYTSIEQVTLNVSATPPVGIPTTIFAVEARPFVQQTVARFTDAAPTGGVSYFAAIDWGDGTPASGGLIVPAGVTGSYDVLGNHSYAAAATYPVTVTVTRQGGGSSGTTVVDGVPITVNSGASESAVVNSTSVVFAAPLAAQGIPLSGRATAPLSTAAGGVQVAAFTDSGTNLDPSAYTALIYWGDGSDPTAATRITAIGTAGGVVYNVFGDHTYAQAGNYPVTVLITKPPVAVAAPATPQSPPGAQVVAVSTAAILPPALTSVAGRLNPASDSGASNSDGITNVVQPTYSGTVNSPGATVAVVAQSPTGPILLGTTQADEAGAWNVTSTVALPDNAYTITIFAGDRYNSGNVITSVLPQTLVIDTFGPKVVAAAFQPSSGSVLVTYQDYGGGGGVGSGVNLTTVQEPSNYAFSFISTTVKGYRPPSQWLVGPIGISPATTFGPQATTLILNGGTSIRGGVYQLVIRSRTSAFATGIQDVAGNALDGEFFGAFPSGNNVAGGDFVARLDSIHNRVFVPGTTVGPGQPRPTPVRPVRPTPVRPVRARALPR</sequence>
<gene>
    <name evidence="3" type="ORF">PZE19_19785</name>
</gene>
<evidence type="ECO:0000259" key="2">
    <source>
        <dbReference type="Pfam" id="PF19077"/>
    </source>
</evidence>
<feature type="compositionally biased region" description="Pro residues" evidence="1">
    <location>
        <begin position="1119"/>
        <end position="1133"/>
    </location>
</feature>
<feature type="region of interest" description="Disordered" evidence="1">
    <location>
        <begin position="1111"/>
        <end position="1143"/>
    </location>
</feature>
<comment type="caution">
    <text evidence="3">The sequence shown here is derived from an EMBL/GenBank/DDBJ whole genome shotgun (WGS) entry which is preliminary data.</text>
</comment>
<evidence type="ECO:0000313" key="3">
    <source>
        <dbReference type="EMBL" id="MDG3006021.1"/>
    </source>
</evidence>